<keyword evidence="3" id="KW-1185">Reference proteome</keyword>
<dbReference type="EMBL" id="LHQQ01000168">
    <property type="protein sequence ID" value="KOS40298.1"/>
    <property type="molecule type" value="Genomic_DNA"/>
</dbReference>
<feature type="compositionally biased region" description="Basic residues" evidence="1">
    <location>
        <begin position="17"/>
        <end position="29"/>
    </location>
</feature>
<evidence type="ECO:0000256" key="1">
    <source>
        <dbReference type="SAM" id="MobiDB-lite"/>
    </source>
</evidence>
<feature type="region of interest" description="Disordered" evidence="1">
    <location>
        <begin position="17"/>
        <end position="36"/>
    </location>
</feature>
<evidence type="ECO:0000313" key="3">
    <source>
        <dbReference type="Proteomes" id="UP000037696"/>
    </source>
</evidence>
<dbReference type="AlphaFoldDB" id="A0A0M8NWK5"/>
<sequence>MMPYNALEKIYKETTRKTLRRTSKKRRSSKMSLKPSRGLSFDNTACFHFGISSSVKHGDLGKWSRKIFQI</sequence>
<proteinExistence type="predicted"/>
<comment type="caution">
    <text evidence="2">The sequence shown here is derived from an EMBL/GenBank/DDBJ whole genome shotgun (WGS) entry which is preliminary data.</text>
</comment>
<gene>
    <name evidence="2" type="ORF">ACN38_g8829</name>
</gene>
<evidence type="ECO:0000313" key="2">
    <source>
        <dbReference type="EMBL" id="KOS40298.1"/>
    </source>
</evidence>
<organism evidence="2 3">
    <name type="scientific">Penicillium nordicum</name>
    <dbReference type="NCBI Taxonomy" id="229535"/>
    <lineage>
        <taxon>Eukaryota</taxon>
        <taxon>Fungi</taxon>
        <taxon>Dikarya</taxon>
        <taxon>Ascomycota</taxon>
        <taxon>Pezizomycotina</taxon>
        <taxon>Eurotiomycetes</taxon>
        <taxon>Eurotiomycetidae</taxon>
        <taxon>Eurotiales</taxon>
        <taxon>Aspergillaceae</taxon>
        <taxon>Penicillium</taxon>
    </lineage>
</organism>
<dbReference type="Proteomes" id="UP000037696">
    <property type="component" value="Unassembled WGS sequence"/>
</dbReference>
<accession>A0A0M8NWK5</accession>
<name>A0A0M8NWK5_9EURO</name>
<protein>
    <submittedName>
        <fullName evidence="2">Uncharacterized protein</fullName>
    </submittedName>
</protein>
<reference evidence="2 3" key="1">
    <citation type="submission" date="2015-08" db="EMBL/GenBank/DDBJ databases">
        <title>Genome sequencing of Penicillium nordicum.</title>
        <authorList>
            <person name="Nguyen H.D."/>
            <person name="Seifert K.A."/>
        </authorList>
    </citation>
    <scope>NUCLEOTIDE SEQUENCE [LARGE SCALE GENOMIC DNA]</scope>
    <source>
        <strain evidence="2 3">DAOMC 185683</strain>
    </source>
</reference>